<organism evidence="2 3">
    <name type="scientific">Halorhabdus tiamatea SARL4B</name>
    <dbReference type="NCBI Taxonomy" id="1033806"/>
    <lineage>
        <taxon>Archaea</taxon>
        <taxon>Methanobacteriati</taxon>
        <taxon>Methanobacteriota</taxon>
        <taxon>Stenosarchaea group</taxon>
        <taxon>Halobacteria</taxon>
        <taxon>Halobacteriales</taxon>
        <taxon>Haloarculaceae</taxon>
        <taxon>Halorhabdus</taxon>
    </lineage>
</organism>
<reference evidence="2 3" key="2">
    <citation type="journal article" date="2013" name="PLoS ONE">
        <title>INDIGO - INtegrated Data Warehouse of MIcrobial GenOmes with Examples from the Red Sea Extremophiles.</title>
        <authorList>
            <person name="Alam I."/>
            <person name="Antunes A."/>
            <person name="Kamau A.A."/>
            <person name="Ba Alawi W."/>
            <person name="Kalkatawi M."/>
            <person name="Stingl U."/>
            <person name="Bajic V.B."/>
        </authorList>
    </citation>
    <scope>NUCLEOTIDE SEQUENCE [LARGE SCALE GENOMIC DNA]</scope>
    <source>
        <strain evidence="2 3">SARL4B</strain>
    </source>
</reference>
<protein>
    <recommendedName>
        <fullName evidence="4">Glycerophosphoryl diester phosphodiesterase membrane domain-containing protein</fullName>
    </recommendedName>
</protein>
<dbReference type="STRING" id="1033806.HTIA_1837"/>
<dbReference type="InterPro" id="IPR055966">
    <property type="entry name" value="DUF7544"/>
</dbReference>
<accession>U2FBB9</accession>
<sequence length="353" mass="36517">MGTDPTGMALAAIDRIDDAVDMTRSFLLPFDGGRWARLAVIVFFLLGGSGGGSVFSTTGNAPASAGSVPGDSIPEFSIELPELTATAVAVVLGVIAVLVLLGLVVGAIGAIMEFVFVESLSSAEINVRAYFGHYIGRGLRLFAFRLVLGAVAFAIFGGAFLLLFGDVIAALFAGEAVSPSIARIVVGVLVLLPLGFVVGIPVALANGFTTEFVVPIMLREDRGVIAGWRRFWPTLTGQWKEYGAYVLVAFGLHIVTGIVGSIVLGIAAVALLIPFAVVAVVVGVGALQGGVITAAAIAVLAVLFGAYLLVLFVAAAAIYVPIRVFHRQFALLVLGDTNADFDVLADRRPSGAD</sequence>
<feature type="transmembrane region" description="Helical" evidence="1">
    <location>
        <begin position="184"/>
        <end position="204"/>
    </location>
</feature>
<dbReference type="PATRIC" id="fig|1033806.13.peg.1966"/>
<gene>
    <name evidence="2" type="ORF">HLRTI_002231</name>
</gene>
<dbReference type="Proteomes" id="UP000003861">
    <property type="component" value="Unassembled WGS sequence"/>
</dbReference>
<evidence type="ECO:0000313" key="3">
    <source>
        <dbReference type="Proteomes" id="UP000003861"/>
    </source>
</evidence>
<comment type="caution">
    <text evidence="2">The sequence shown here is derived from an EMBL/GenBank/DDBJ whole genome shotgun (WGS) entry which is preliminary data.</text>
</comment>
<feature type="transmembrane region" description="Helical" evidence="1">
    <location>
        <begin position="297"/>
        <end position="320"/>
    </location>
</feature>
<keyword evidence="1" id="KW-1133">Transmembrane helix</keyword>
<dbReference type="Pfam" id="PF24400">
    <property type="entry name" value="DUF7544"/>
    <property type="match status" value="1"/>
</dbReference>
<dbReference type="AlphaFoldDB" id="U2FBB9"/>
<feature type="transmembrane region" description="Helical" evidence="1">
    <location>
        <begin position="146"/>
        <end position="172"/>
    </location>
</feature>
<keyword evidence="1" id="KW-0472">Membrane</keyword>
<reference evidence="2 3" key="1">
    <citation type="journal article" date="2011" name="J. Bacteriol.">
        <title>Genome sequence of Halorhabdus tiamatea, the first archaeon isolated from a deep-sea anoxic brine lake.</title>
        <authorList>
            <person name="Antunes A."/>
            <person name="Alam I."/>
            <person name="Bajic V.B."/>
            <person name="Stingl U."/>
        </authorList>
    </citation>
    <scope>NUCLEOTIDE SEQUENCE [LARGE SCALE GENOMIC DNA]</scope>
    <source>
        <strain evidence="2 3">SARL4B</strain>
    </source>
</reference>
<proteinExistence type="predicted"/>
<feature type="transmembrane region" description="Helical" evidence="1">
    <location>
        <begin position="271"/>
        <end position="291"/>
    </location>
</feature>
<evidence type="ECO:0008006" key="4">
    <source>
        <dbReference type="Google" id="ProtNLM"/>
    </source>
</evidence>
<dbReference type="EMBL" id="AFNT02000026">
    <property type="protein sequence ID" value="ERJ05719.1"/>
    <property type="molecule type" value="Genomic_DNA"/>
</dbReference>
<keyword evidence="1" id="KW-0812">Transmembrane</keyword>
<dbReference type="eggNOG" id="arCOG04706">
    <property type="taxonomic scope" value="Archaea"/>
</dbReference>
<name>U2FBB9_9EURY</name>
<feature type="transmembrane region" description="Helical" evidence="1">
    <location>
        <begin position="35"/>
        <end position="55"/>
    </location>
</feature>
<feature type="transmembrane region" description="Helical" evidence="1">
    <location>
        <begin position="242"/>
        <end position="264"/>
    </location>
</feature>
<evidence type="ECO:0000256" key="1">
    <source>
        <dbReference type="SAM" id="Phobius"/>
    </source>
</evidence>
<evidence type="ECO:0000313" key="2">
    <source>
        <dbReference type="EMBL" id="ERJ05719.1"/>
    </source>
</evidence>
<feature type="transmembrane region" description="Helical" evidence="1">
    <location>
        <begin position="87"/>
        <end position="112"/>
    </location>
</feature>